<evidence type="ECO:0000256" key="8">
    <source>
        <dbReference type="ARBA" id="ARBA00022958"/>
    </source>
</evidence>
<organism evidence="16 17">
    <name type="scientific">Ceratodon purpureus</name>
    <name type="common">Fire moss</name>
    <name type="synonym">Dicranum purpureum</name>
    <dbReference type="NCBI Taxonomy" id="3225"/>
    <lineage>
        <taxon>Eukaryota</taxon>
        <taxon>Viridiplantae</taxon>
        <taxon>Streptophyta</taxon>
        <taxon>Embryophyta</taxon>
        <taxon>Bryophyta</taxon>
        <taxon>Bryophytina</taxon>
        <taxon>Bryopsida</taxon>
        <taxon>Dicranidae</taxon>
        <taxon>Pseudoditrichales</taxon>
        <taxon>Ditrichaceae</taxon>
        <taxon>Ceratodon</taxon>
    </lineage>
</organism>
<comment type="catalytic activity">
    <reaction evidence="11">
        <text>2 acetyl-CoA = acetoacetyl-CoA + CoA</text>
        <dbReference type="Rhea" id="RHEA:21036"/>
        <dbReference type="ChEBI" id="CHEBI:57286"/>
        <dbReference type="ChEBI" id="CHEBI:57287"/>
        <dbReference type="ChEBI" id="CHEBI:57288"/>
        <dbReference type="EC" id="2.3.1.9"/>
    </reaction>
    <physiologicalReaction direction="left-to-right" evidence="11">
        <dbReference type="Rhea" id="RHEA:21037"/>
    </physiologicalReaction>
</comment>
<evidence type="ECO:0000259" key="15">
    <source>
        <dbReference type="Pfam" id="PF02803"/>
    </source>
</evidence>
<comment type="similarity">
    <text evidence="2 13">Belongs to the thiolase-like superfamily. Thiolase family.</text>
</comment>
<evidence type="ECO:0000313" key="16">
    <source>
        <dbReference type="EMBL" id="KAG0562294.1"/>
    </source>
</evidence>
<dbReference type="Pfam" id="PF02803">
    <property type="entry name" value="Thiolase_C"/>
    <property type="match status" value="1"/>
</dbReference>
<feature type="domain" description="Thiolase N-terminal" evidence="14">
    <location>
        <begin position="35"/>
        <end position="290"/>
    </location>
</feature>
<keyword evidence="10 13" id="KW-0012">Acyltransferase</keyword>
<evidence type="ECO:0000256" key="2">
    <source>
        <dbReference type="ARBA" id="ARBA00010982"/>
    </source>
</evidence>
<keyword evidence="7" id="KW-0809">Transit peptide</keyword>
<dbReference type="CDD" id="cd00751">
    <property type="entry name" value="thiolase"/>
    <property type="match status" value="1"/>
</dbReference>
<dbReference type="AlphaFoldDB" id="A0A8T0GVX6"/>
<evidence type="ECO:0000256" key="12">
    <source>
        <dbReference type="PIRSR" id="PIRSR000429-1"/>
    </source>
</evidence>
<dbReference type="GO" id="GO:0006635">
    <property type="term" value="P:fatty acid beta-oxidation"/>
    <property type="evidence" value="ECO:0007669"/>
    <property type="project" value="TreeGrafter"/>
</dbReference>
<name>A0A8T0GVX6_CERPU</name>
<comment type="subunit">
    <text evidence="3">Homotetramer.</text>
</comment>
<evidence type="ECO:0000256" key="6">
    <source>
        <dbReference type="ARBA" id="ARBA00022723"/>
    </source>
</evidence>
<dbReference type="GO" id="GO:0003985">
    <property type="term" value="F:acetyl-CoA C-acetyltransferase activity"/>
    <property type="evidence" value="ECO:0007669"/>
    <property type="project" value="UniProtKB-EC"/>
</dbReference>
<dbReference type="InterPro" id="IPR002155">
    <property type="entry name" value="Thiolase"/>
</dbReference>
<dbReference type="Pfam" id="PF00108">
    <property type="entry name" value="Thiolase_N"/>
    <property type="match status" value="1"/>
</dbReference>
<dbReference type="FunFam" id="3.40.47.10:FF:000007">
    <property type="entry name" value="acetyl-CoA acetyltransferase, mitochondrial"/>
    <property type="match status" value="1"/>
</dbReference>
<dbReference type="GO" id="GO:0046872">
    <property type="term" value="F:metal ion binding"/>
    <property type="evidence" value="ECO:0007669"/>
    <property type="project" value="UniProtKB-KW"/>
</dbReference>
<evidence type="ECO:0000256" key="3">
    <source>
        <dbReference type="ARBA" id="ARBA00011881"/>
    </source>
</evidence>
<dbReference type="InterPro" id="IPR020616">
    <property type="entry name" value="Thiolase_N"/>
</dbReference>
<feature type="active site" description="Proton acceptor" evidence="12">
    <location>
        <position position="407"/>
    </location>
</feature>
<comment type="subcellular location">
    <subcellularLocation>
        <location evidence="1">Mitochondrion</location>
    </subcellularLocation>
</comment>
<evidence type="ECO:0000256" key="1">
    <source>
        <dbReference type="ARBA" id="ARBA00004173"/>
    </source>
</evidence>
<evidence type="ECO:0000313" key="17">
    <source>
        <dbReference type="Proteomes" id="UP000822688"/>
    </source>
</evidence>
<keyword evidence="6" id="KW-0479">Metal-binding</keyword>
<keyword evidence="9" id="KW-0496">Mitochondrion</keyword>
<evidence type="ECO:0000256" key="13">
    <source>
        <dbReference type="RuleBase" id="RU003557"/>
    </source>
</evidence>
<keyword evidence="5 13" id="KW-0808">Transferase</keyword>
<evidence type="ECO:0000256" key="5">
    <source>
        <dbReference type="ARBA" id="ARBA00022679"/>
    </source>
</evidence>
<dbReference type="PROSITE" id="PS00099">
    <property type="entry name" value="THIOLASE_3"/>
    <property type="match status" value="1"/>
</dbReference>
<dbReference type="GO" id="GO:0005739">
    <property type="term" value="C:mitochondrion"/>
    <property type="evidence" value="ECO:0007669"/>
    <property type="project" value="UniProtKB-SubCell"/>
</dbReference>
<keyword evidence="8" id="KW-0630">Potassium</keyword>
<dbReference type="PROSITE" id="PS00737">
    <property type="entry name" value="THIOLASE_2"/>
    <property type="match status" value="1"/>
</dbReference>
<evidence type="ECO:0000256" key="9">
    <source>
        <dbReference type="ARBA" id="ARBA00023128"/>
    </source>
</evidence>
<sequence length="442" mass="46168">MAMVVRTLWKQARRRSIRGVANTAREAPSVSFPEVVIVAAKRTPVGSFQGSLASLSAPELGSIAIRGALDSVKLSPEHVNEVFMGNVLSAGVGQAPARQAALKSGLLPSTICTTVNKVCASGMKAVMLGAQSIMLGVNQVVVAGGMESMSNAPFILPRNVSPKIVGHVQLRDSMIVDGLWDPYKDVSMGSCAEDCAYELSISRDAQDEHAIASYERAAAAQALGVTKGEIVPVTIEGKKPVTVSHDEECLKFDPEKLKKLRPVFKEDGTITAGNSSTLSDGAAVLLLTSAAFADEHKLKVLGRIRGFGDAAQAPEKFPTSPALAIPVALEHAGLTKENVDLYEINEAFSVVAIANQQLLDLKPAQVNLNGGAVSIGHPLGASGARIIVSLLTSLALNDLSIGAAAICNGGGGASAIIIERDPEYKISKHSHGQDKVASESKK</sequence>
<comment type="caution">
    <text evidence="16">The sequence shown here is derived from an EMBL/GenBank/DDBJ whole genome shotgun (WGS) entry which is preliminary data.</text>
</comment>
<gene>
    <name evidence="16" type="ORF">KC19_9G134600</name>
</gene>
<dbReference type="PANTHER" id="PTHR18919">
    <property type="entry name" value="ACETYL-COA C-ACYLTRANSFERASE"/>
    <property type="match status" value="1"/>
</dbReference>
<dbReference type="PROSITE" id="PS00098">
    <property type="entry name" value="THIOLASE_1"/>
    <property type="match status" value="1"/>
</dbReference>
<dbReference type="Proteomes" id="UP000822688">
    <property type="component" value="Chromosome 9"/>
</dbReference>
<reference evidence="16" key="1">
    <citation type="submission" date="2020-06" db="EMBL/GenBank/DDBJ databases">
        <title>WGS assembly of Ceratodon purpureus strain R40.</title>
        <authorList>
            <person name="Carey S.B."/>
            <person name="Jenkins J."/>
            <person name="Shu S."/>
            <person name="Lovell J.T."/>
            <person name="Sreedasyam A."/>
            <person name="Maumus F."/>
            <person name="Tiley G.P."/>
            <person name="Fernandez-Pozo N."/>
            <person name="Barry K."/>
            <person name="Chen C."/>
            <person name="Wang M."/>
            <person name="Lipzen A."/>
            <person name="Daum C."/>
            <person name="Saski C.A."/>
            <person name="Payton A.C."/>
            <person name="Mcbreen J.C."/>
            <person name="Conrad R.E."/>
            <person name="Kollar L.M."/>
            <person name="Olsson S."/>
            <person name="Huttunen S."/>
            <person name="Landis J.B."/>
            <person name="Wickett N.J."/>
            <person name="Johnson M.G."/>
            <person name="Rensing S.A."/>
            <person name="Grimwood J."/>
            <person name="Schmutz J."/>
            <person name="Mcdaniel S.F."/>
        </authorList>
    </citation>
    <scope>NUCLEOTIDE SEQUENCE</scope>
    <source>
        <strain evidence="16">R40</strain>
    </source>
</reference>
<dbReference type="NCBIfam" id="TIGR01930">
    <property type="entry name" value="AcCoA-C-Actrans"/>
    <property type="match status" value="1"/>
</dbReference>
<feature type="active site" description="Acyl-thioester intermediate" evidence="12">
    <location>
        <position position="119"/>
    </location>
</feature>
<dbReference type="InterPro" id="IPR016039">
    <property type="entry name" value="Thiolase-like"/>
</dbReference>
<feature type="domain" description="Thiolase C-terminal" evidence="15">
    <location>
        <begin position="298"/>
        <end position="420"/>
    </location>
</feature>
<evidence type="ECO:0000256" key="10">
    <source>
        <dbReference type="ARBA" id="ARBA00023315"/>
    </source>
</evidence>
<feature type="active site" description="Proton acceptor" evidence="12">
    <location>
        <position position="377"/>
    </location>
</feature>
<dbReference type="PANTHER" id="PTHR18919:SF156">
    <property type="entry name" value="ACETYL-COA ACETYLTRANSFERASE, MITOCHONDRIAL"/>
    <property type="match status" value="1"/>
</dbReference>
<evidence type="ECO:0000259" key="14">
    <source>
        <dbReference type="Pfam" id="PF00108"/>
    </source>
</evidence>
<dbReference type="InterPro" id="IPR020615">
    <property type="entry name" value="Thiolase_acyl_enz_int_AS"/>
</dbReference>
<dbReference type="EMBL" id="CM026430">
    <property type="protein sequence ID" value="KAG0562294.1"/>
    <property type="molecule type" value="Genomic_DNA"/>
</dbReference>
<evidence type="ECO:0000256" key="4">
    <source>
        <dbReference type="ARBA" id="ARBA00012705"/>
    </source>
</evidence>
<protein>
    <recommendedName>
        <fullName evidence="4">acetyl-CoA C-acetyltransferase</fullName>
        <ecNumber evidence="4">2.3.1.9</ecNumber>
    </recommendedName>
</protein>
<dbReference type="InterPro" id="IPR020617">
    <property type="entry name" value="Thiolase_C"/>
</dbReference>
<dbReference type="Gene3D" id="3.40.47.10">
    <property type="match status" value="1"/>
</dbReference>
<keyword evidence="17" id="KW-1185">Reference proteome</keyword>
<dbReference type="PIRSF" id="PIRSF000429">
    <property type="entry name" value="Ac-CoA_Ac_transf"/>
    <property type="match status" value="1"/>
</dbReference>
<proteinExistence type="inferred from homology"/>
<dbReference type="InterPro" id="IPR020610">
    <property type="entry name" value="Thiolase_AS"/>
</dbReference>
<accession>A0A8T0GVX6</accession>
<evidence type="ECO:0000256" key="11">
    <source>
        <dbReference type="ARBA" id="ARBA00052235"/>
    </source>
</evidence>
<evidence type="ECO:0000256" key="7">
    <source>
        <dbReference type="ARBA" id="ARBA00022946"/>
    </source>
</evidence>
<dbReference type="EC" id="2.3.1.9" evidence="4"/>
<dbReference type="SUPFAM" id="SSF53901">
    <property type="entry name" value="Thiolase-like"/>
    <property type="match status" value="2"/>
</dbReference>
<dbReference type="InterPro" id="IPR020613">
    <property type="entry name" value="Thiolase_CS"/>
</dbReference>